<dbReference type="PANTHER" id="PTHR11504:SF0">
    <property type="entry name" value="CYTOCHROME C OXIDASE SUBUNIT"/>
    <property type="match status" value="1"/>
</dbReference>
<dbReference type="Pfam" id="PF02046">
    <property type="entry name" value="COX6A"/>
    <property type="match status" value="1"/>
</dbReference>
<keyword evidence="2" id="KW-0999">Mitochondrion inner membrane</keyword>
<dbReference type="GO" id="GO:0030234">
    <property type="term" value="F:enzyme regulator activity"/>
    <property type="evidence" value="ECO:0007669"/>
    <property type="project" value="TreeGrafter"/>
</dbReference>
<comment type="caution">
    <text evidence="8">The sequence shown here is derived from an EMBL/GenBank/DDBJ whole genome shotgun (WGS) entry which is preliminary data.</text>
</comment>
<keyword evidence="4" id="KW-0496">Mitochondrion</keyword>
<reference evidence="8 9" key="1">
    <citation type="journal article" date="2021" name="bioRxiv">
        <title>The Gossypium anomalum genome as a resource for cotton improvement and evolutionary analysis of hybrid incompatibility.</title>
        <authorList>
            <person name="Grover C.E."/>
            <person name="Yuan D."/>
            <person name="Arick M.A."/>
            <person name="Miller E.R."/>
            <person name="Hu G."/>
            <person name="Peterson D.G."/>
            <person name="Wendel J.F."/>
            <person name="Udall J.A."/>
        </authorList>
    </citation>
    <scope>NUCLEOTIDE SEQUENCE [LARGE SCALE GENOMIC DNA]</scope>
    <source>
        <strain evidence="8">JFW-Udall</strain>
        <tissue evidence="8">Leaf</tissue>
    </source>
</reference>
<evidence type="ECO:0000313" key="9">
    <source>
        <dbReference type="Proteomes" id="UP000701853"/>
    </source>
</evidence>
<evidence type="ECO:0000256" key="6">
    <source>
        <dbReference type="RuleBase" id="RU004396"/>
    </source>
</evidence>
<dbReference type="Proteomes" id="UP000701853">
    <property type="component" value="Chromosome 4"/>
</dbReference>
<name>A0A8J6D704_9ROSI</name>
<evidence type="ECO:0000256" key="2">
    <source>
        <dbReference type="ARBA" id="ARBA00022792"/>
    </source>
</evidence>
<evidence type="ECO:0000256" key="7">
    <source>
        <dbReference type="SAM" id="MobiDB-lite"/>
    </source>
</evidence>
<evidence type="ECO:0000256" key="4">
    <source>
        <dbReference type="ARBA" id="ARBA00023128"/>
    </source>
</evidence>
<dbReference type="SUPFAM" id="SSF81411">
    <property type="entry name" value="Mitochondrial cytochrome c oxidase subunit VIa"/>
    <property type="match status" value="1"/>
</dbReference>
<dbReference type="EMBL" id="JAHUZN010000004">
    <property type="protein sequence ID" value="KAG8497406.1"/>
    <property type="molecule type" value="Genomic_DNA"/>
</dbReference>
<sequence length="127" mass="14310">MAMASVRSGLLRAALRGGSRPTAPPKRGFASSSHHDDAYETAKWEKITYLGVATCTVLAIYNLSKGHPHHEEPPAYPYLHIRNKEFPWGILFLLLTVRMVCLRERSITRDGRMDAYLSEFGAFLSFL</sequence>
<dbReference type="GO" id="GO:0006123">
    <property type="term" value="P:mitochondrial electron transport, cytochrome c to oxygen"/>
    <property type="evidence" value="ECO:0007669"/>
    <property type="project" value="TreeGrafter"/>
</dbReference>
<feature type="region of interest" description="Disordered" evidence="7">
    <location>
        <begin position="16"/>
        <end position="35"/>
    </location>
</feature>
<keyword evidence="5" id="KW-0472">Membrane</keyword>
<dbReference type="FunFam" id="4.10.95.10:FF:000002">
    <property type="entry name" value="Cytochrome c oxidase subunit Via"/>
    <property type="match status" value="1"/>
</dbReference>
<dbReference type="AlphaFoldDB" id="A0A8J6D704"/>
<keyword evidence="9" id="KW-1185">Reference proteome</keyword>
<dbReference type="OrthoDB" id="5947505at2759"/>
<keyword evidence="3" id="KW-0809">Transit peptide</keyword>
<protein>
    <submittedName>
        <fullName evidence="8">Uncharacterized protein</fullName>
    </submittedName>
</protein>
<dbReference type="InterPro" id="IPR001349">
    <property type="entry name" value="Cyt_c_oxidase_su6a"/>
</dbReference>
<evidence type="ECO:0000313" key="8">
    <source>
        <dbReference type="EMBL" id="KAG8497406.1"/>
    </source>
</evidence>
<dbReference type="InterPro" id="IPR036418">
    <property type="entry name" value="Cyt_c_oxidase_su6a_sf"/>
</dbReference>
<dbReference type="GO" id="GO:0005743">
    <property type="term" value="C:mitochondrial inner membrane"/>
    <property type="evidence" value="ECO:0007669"/>
    <property type="project" value="UniProtKB-SubCell"/>
</dbReference>
<comment type="subcellular location">
    <subcellularLocation>
        <location evidence="1">Mitochondrion inner membrane</location>
    </subcellularLocation>
</comment>
<evidence type="ECO:0000256" key="1">
    <source>
        <dbReference type="ARBA" id="ARBA00004273"/>
    </source>
</evidence>
<organism evidence="8 9">
    <name type="scientific">Gossypium anomalum</name>
    <dbReference type="NCBI Taxonomy" id="47600"/>
    <lineage>
        <taxon>Eukaryota</taxon>
        <taxon>Viridiplantae</taxon>
        <taxon>Streptophyta</taxon>
        <taxon>Embryophyta</taxon>
        <taxon>Tracheophyta</taxon>
        <taxon>Spermatophyta</taxon>
        <taxon>Magnoliopsida</taxon>
        <taxon>eudicotyledons</taxon>
        <taxon>Gunneridae</taxon>
        <taxon>Pentapetalae</taxon>
        <taxon>rosids</taxon>
        <taxon>malvids</taxon>
        <taxon>Malvales</taxon>
        <taxon>Malvaceae</taxon>
        <taxon>Malvoideae</taxon>
        <taxon>Gossypium</taxon>
    </lineage>
</organism>
<proteinExistence type="inferred from homology"/>
<dbReference type="PANTHER" id="PTHR11504">
    <property type="entry name" value="CYTOCHROME C OXIDASE POLYPEPTIDE VIA"/>
    <property type="match status" value="1"/>
</dbReference>
<comment type="similarity">
    <text evidence="6">Belongs to the cytochrome c oxidase subunit 6A family.</text>
</comment>
<gene>
    <name evidence="8" type="ORF">CXB51_008743</name>
</gene>
<accession>A0A8J6D704</accession>
<evidence type="ECO:0000256" key="5">
    <source>
        <dbReference type="ARBA" id="ARBA00023136"/>
    </source>
</evidence>
<dbReference type="Gene3D" id="4.10.95.10">
    <property type="entry name" value="Cytochrome c oxidase, subunit VIa"/>
    <property type="match status" value="1"/>
</dbReference>
<evidence type="ECO:0000256" key="3">
    <source>
        <dbReference type="ARBA" id="ARBA00022946"/>
    </source>
</evidence>